<sequence length="194" mass="22074">MINPEVRIDTEEMEAITVKNAKDWGKIPSDADDQIVDDMIKAVRQLQEEWTMRSFIEKTLTANWSSLGTDRSIELPFGPVRSIESIKRVFADGTLSDAMVAGTDYFITGMDFQTVNLYQVWQSAGAIQTGLRVAYTVGHGTGEGLVTLPGPLRQCMLRHVTTDYDMRDDLEVYNPILYDWTKEALTPYKRRTWL</sequence>
<name>A0A0F9GUP4_9ZZZZ</name>
<dbReference type="NCBIfam" id="TIGR02215">
    <property type="entry name" value="phage_chp_gp8"/>
    <property type="match status" value="1"/>
</dbReference>
<proteinExistence type="predicted"/>
<dbReference type="Gene3D" id="1.10.3230.30">
    <property type="entry name" value="Phage gp6-like head-tail connector protein"/>
    <property type="match status" value="1"/>
</dbReference>
<evidence type="ECO:0000313" key="1">
    <source>
        <dbReference type="EMBL" id="KKL66822.1"/>
    </source>
</evidence>
<organism evidence="1">
    <name type="scientific">marine sediment metagenome</name>
    <dbReference type="NCBI Taxonomy" id="412755"/>
    <lineage>
        <taxon>unclassified sequences</taxon>
        <taxon>metagenomes</taxon>
        <taxon>ecological metagenomes</taxon>
    </lineage>
</organism>
<dbReference type="EMBL" id="LAZR01027079">
    <property type="protein sequence ID" value="KKL66822.1"/>
    <property type="molecule type" value="Genomic_DNA"/>
</dbReference>
<protein>
    <submittedName>
        <fullName evidence="1">Uncharacterized protein</fullName>
    </submittedName>
</protein>
<accession>A0A0F9GUP4</accession>
<dbReference type="AlphaFoldDB" id="A0A0F9GUP4"/>
<dbReference type="InterPro" id="IPR011738">
    <property type="entry name" value="Phage_CHP"/>
</dbReference>
<gene>
    <name evidence="1" type="ORF">LCGC14_2141120</name>
</gene>
<reference evidence="1" key="1">
    <citation type="journal article" date="2015" name="Nature">
        <title>Complex archaea that bridge the gap between prokaryotes and eukaryotes.</title>
        <authorList>
            <person name="Spang A."/>
            <person name="Saw J.H."/>
            <person name="Jorgensen S.L."/>
            <person name="Zaremba-Niedzwiedzka K."/>
            <person name="Martijn J."/>
            <person name="Lind A.E."/>
            <person name="van Eijk R."/>
            <person name="Schleper C."/>
            <person name="Guy L."/>
            <person name="Ettema T.J."/>
        </authorList>
    </citation>
    <scope>NUCLEOTIDE SEQUENCE</scope>
</reference>
<comment type="caution">
    <text evidence="1">The sequence shown here is derived from an EMBL/GenBank/DDBJ whole genome shotgun (WGS) entry which is preliminary data.</text>
</comment>